<gene>
    <name evidence="2" type="ORF">lam_417</name>
</gene>
<evidence type="ECO:0000313" key="2">
    <source>
        <dbReference type="EMBL" id="AHA27782.1"/>
    </source>
</evidence>
<dbReference type="Proteomes" id="UP000017862">
    <property type="component" value="Chromosome"/>
</dbReference>
<name>U6B7T1_9HYPH</name>
<feature type="coiled-coil region" evidence="1">
    <location>
        <begin position="30"/>
        <end position="95"/>
    </location>
</feature>
<dbReference type="KEGG" id="lar:lam_417"/>
<dbReference type="PATRIC" id="fig|1261131.3.peg.401"/>
<reference evidence="2 3" key="1">
    <citation type="journal article" date="2014" name="Mol. Plant Microbe Interact.">
        <title>The complete genome sequence of Candidatus Liberibacter americanus, associated with citrus Huanglongbing.</title>
        <authorList>
            <person name="Wulff N.A."/>
            <person name="Zhang S."/>
            <person name="Setubal J.C."/>
            <person name="Almeida N.F."/>
            <person name="Martins E.C."/>
            <person name="Harakava R."/>
            <person name="Kumar D."/>
            <person name="Rangel L.T."/>
            <person name="Foissac X."/>
            <person name="Bove J."/>
            <person name="Gabriel D.W."/>
        </authorList>
    </citation>
    <scope>NUCLEOTIDE SEQUENCE [LARGE SCALE GENOMIC DNA]</scope>
    <source>
        <strain evidence="2 3">Sao Paulo</strain>
    </source>
</reference>
<protein>
    <submittedName>
        <fullName evidence="2">Uncharacterized protein</fullName>
    </submittedName>
</protein>
<keyword evidence="1" id="KW-0175">Coiled coil</keyword>
<keyword evidence="3" id="KW-1185">Reference proteome</keyword>
<sequence length="102" mass="12266">MRRIISYIILNLIAVVPYSLADMGNTNRQNSEISRAEEEMRQEIINARRNEERRIRIAEENRRMIEAIQIRQRAIRELELENERLRQKLSERGESSSSKNRR</sequence>
<evidence type="ECO:0000256" key="1">
    <source>
        <dbReference type="SAM" id="Coils"/>
    </source>
</evidence>
<accession>U6B7T1</accession>
<dbReference type="EMBL" id="CP006604">
    <property type="protein sequence ID" value="AHA27782.1"/>
    <property type="molecule type" value="Genomic_DNA"/>
</dbReference>
<dbReference type="RefSeq" id="WP_007557175.1">
    <property type="nucleotide sequence ID" value="NC_022793.1"/>
</dbReference>
<organism evidence="2 3">
    <name type="scientific">Candidatus Liberibacter americanus str. Sao Paulo</name>
    <dbReference type="NCBI Taxonomy" id="1261131"/>
    <lineage>
        <taxon>Bacteria</taxon>
        <taxon>Pseudomonadati</taxon>
        <taxon>Pseudomonadota</taxon>
        <taxon>Alphaproteobacteria</taxon>
        <taxon>Hyphomicrobiales</taxon>
        <taxon>Rhizobiaceae</taxon>
        <taxon>Liberibacter</taxon>
    </lineage>
</organism>
<dbReference type="AlphaFoldDB" id="U6B7T1"/>
<evidence type="ECO:0000313" key="3">
    <source>
        <dbReference type="Proteomes" id="UP000017862"/>
    </source>
</evidence>
<dbReference type="HOGENOM" id="CLU_2272276_0_0_5"/>
<proteinExistence type="predicted"/>